<dbReference type="InterPro" id="IPR050834">
    <property type="entry name" value="Glycosyltransf_2"/>
</dbReference>
<organism evidence="3 4">
    <name type="scientific">Streptomyces sparsogenes DSM 40356</name>
    <dbReference type="NCBI Taxonomy" id="1331668"/>
    <lineage>
        <taxon>Bacteria</taxon>
        <taxon>Bacillati</taxon>
        <taxon>Actinomycetota</taxon>
        <taxon>Actinomycetes</taxon>
        <taxon>Kitasatosporales</taxon>
        <taxon>Streptomycetaceae</taxon>
        <taxon>Streptomyces</taxon>
    </lineage>
</organism>
<feature type="compositionally biased region" description="Basic and acidic residues" evidence="1">
    <location>
        <begin position="310"/>
        <end position="336"/>
    </location>
</feature>
<feature type="domain" description="Glycosyltransferase 2-like" evidence="2">
    <location>
        <begin position="8"/>
        <end position="127"/>
    </location>
</feature>
<accession>A0A1R1SE47</accession>
<dbReference type="AlphaFoldDB" id="A0A1R1SE47"/>
<protein>
    <submittedName>
        <fullName evidence="3">Putative glycosyl transferase</fullName>
    </submittedName>
</protein>
<reference evidence="3 4" key="1">
    <citation type="submission" date="2013-05" db="EMBL/GenBank/DDBJ databases">
        <title>Genome sequence of Streptomyces sparsogenes DSM 40356.</title>
        <authorList>
            <person name="Coyne S."/>
            <person name="Seebeck F.P."/>
        </authorList>
    </citation>
    <scope>NUCLEOTIDE SEQUENCE [LARGE SCALE GENOMIC DNA]</scope>
    <source>
        <strain evidence="3 4">DSM 40356</strain>
    </source>
</reference>
<gene>
    <name evidence="3" type="ORF">SPAR_24926</name>
</gene>
<dbReference type="Proteomes" id="UP000186168">
    <property type="component" value="Unassembled WGS sequence"/>
</dbReference>
<evidence type="ECO:0000256" key="1">
    <source>
        <dbReference type="SAM" id="MobiDB-lite"/>
    </source>
</evidence>
<dbReference type="InterPro" id="IPR029044">
    <property type="entry name" value="Nucleotide-diphossugar_trans"/>
</dbReference>
<sequence length="336" mass="38017">MTDRPRLSIGLPVYNGEEYLAESLDALLGQTYEDFELVISDNASTDGTQDICRRYAEKDSRIRYIRLPRNVGATPNHNYVFTECRGELFKWASHDDLYGRDLLRVCVEALDERPEVILAHADQAVIDGDGQVKVPYEYGLATASPRPPERFRSMLFEPGGDDFYGVIRADVLRRVKPMDSYHHADRTFVAEIGLHGPFHQVPELLYFRRDHPTRAERANPGKRSRCVNLDPRRAGPLHPTPRLLAEYVWGFVSAIRRAPLSSADRRACYRHLAAWMASRARPGAGERVEDRAPVDPAKLTVSVDALVAGREGRDVPESRDTREGRDVPEGREGRRA</sequence>
<dbReference type="EMBL" id="ASQP01000325">
    <property type="protein sequence ID" value="OMI36671.1"/>
    <property type="molecule type" value="Genomic_DNA"/>
</dbReference>
<dbReference type="GeneID" id="96748122"/>
<keyword evidence="4" id="KW-1185">Reference proteome</keyword>
<dbReference type="PANTHER" id="PTHR43685">
    <property type="entry name" value="GLYCOSYLTRANSFERASE"/>
    <property type="match status" value="1"/>
</dbReference>
<dbReference type="RefSeq" id="WP_104531499.1">
    <property type="nucleotide sequence ID" value="NZ_ASQP01000325.1"/>
</dbReference>
<dbReference type="GO" id="GO:0016740">
    <property type="term" value="F:transferase activity"/>
    <property type="evidence" value="ECO:0007669"/>
    <property type="project" value="UniProtKB-KW"/>
</dbReference>
<dbReference type="Pfam" id="PF00535">
    <property type="entry name" value="Glycos_transf_2"/>
    <property type="match status" value="1"/>
</dbReference>
<evidence type="ECO:0000313" key="4">
    <source>
        <dbReference type="Proteomes" id="UP000186168"/>
    </source>
</evidence>
<dbReference type="STRING" id="67365.GCA_001704635_03553"/>
<dbReference type="Gene3D" id="3.90.550.10">
    <property type="entry name" value="Spore Coat Polysaccharide Biosynthesis Protein SpsA, Chain A"/>
    <property type="match status" value="1"/>
</dbReference>
<dbReference type="InterPro" id="IPR001173">
    <property type="entry name" value="Glyco_trans_2-like"/>
</dbReference>
<keyword evidence="3" id="KW-0808">Transferase</keyword>
<feature type="region of interest" description="Disordered" evidence="1">
    <location>
        <begin position="305"/>
        <end position="336"/>
    </location>
</feature>
<name>A0A1R1SE47_9ACTN</name>
<evidence type="ECO:0000313" key="3">
    <source>
        <dbReference type="EMBL" id="OMI36671.1"/>
    </source>
</evidence>
<dbReference type="PANTHER" id="PTHR43685:SF2">
    <property type="entry name" value="GLYCOSYLTRANSFERASE 2-LIKE DOMAIN-CONTAINING PROTEIN"/>
    <property type="match status" value="1"/>
</dbReference>
<dbReference type="SUPFAM" id="SSF53448">
    <property type="entry name" value="Nucleotide-diphospho-sugar transferases"/>
    <property type="match status" value="1"/>
</dbReference>
<evidence type="ECO:0000259" key="2">
    <source>
        <dbReference type="Pfam" id="PF00535"/>
    </source>
</evidence>
<comment type="caution">
    <text evidence="3">The sequence shown here is derived from an EMBL/GenBank/DDBJ whole genome shotgun (WGS) entry which is preliminary data.</text>
</comment>
<proteinExistence type="predicted"/>